<name>A0A563W0D5_9CYAN</name>
<dbReference type="EMBL" id="CAACVJ010000512">
    <property type="protein sequence ID" value="VEP17154.1"/>
    <property type="molecule type" value="Genomic_DNA"/>
</dbReference>
<sequence>MVIATKPFIKVEFILVELRDKLKVTAKLEYAFVREAFLAKSQKS</sequence>
<evidence type="ECO:0000313" key="1">
    <source>
        <dbReference type="EMBL" id="VEP17154.1"/>
    </source>
</evidence>
<keyword evidence="2" id="KW-1185">Reference proteome</keyword>
<proteinExistence type="predicted"/>
<accession>A0A563W0D5</accession>
<gene>
    <name evidence="1" type="ORF">H1P_560011</name>
</gene>
<evidence type="ECO:0000313" key="2">
    <source>
        <dbReference type="Proteomes" id="UP000320055"/>
    </source>
</evidence>
<dbReference type="AlphaFoldDB" id="A0A563W0D5"/>
<dbReference type="Proteomes" id="UP000320055">
    <property type="component" value="Unassembled WGS sequence"/>
</dbReference>
<protein>
    <submittedName>
        <fullName evidence="1">Uncharacterized protein</fullName>
    </submittedName>
</protein>
<organism evidence="1 2">
    <name type="scientific">Hyella patelloides LEGE 07179</name>
    <dbReference type="NCBI Taxonomy" id="945734"/>
    <lineage>
        <taxon>Bacteria</taxon>
        <taxon>Bacillati</taxon>
        <taxon>Cyanobacteriota</taxon>
        <taxon>Cyanophyceae</taxon>
        <taxon>Pleurocapsales</taxon>
        <taxon>Hyellaceae</taxon>
        <taxon>Hyella</taxon>
    </lineage>
</organism>
<reference evidence="1 2" key="1">
    <citation type="submission" date="2019-01" db="EMBL/GenBank/DDBJ databases">
        <authorList>
            <person name="Brito A."/>
        </authorList>
    </citation>
    <scope>NUCLEOTIDE SEQUENCE [LARGE SCALE GENOMIC DNA]</scope>
    <source>
        <strain evidence="1">1</strain>
    </source>
</reference>